<sequence length="32" mass="3313">MRSAPGGGGEFLCPCHTGFAGGDGRHLPDRQK</sequence>
<evidence type="ECO:0000313" key="1">
    <source>
        <dbReference type="EMBL" id="MBK7953777.1"/>
    </source>
</evidence>
<reference evidence="1 2" key="1">
    <citation type="submission" date="2020-10" db="EMBL/GenBank/DDBJ databases">
        <title>Connecting structure to function with the recovery of over 1000 high-quality activated sludge metagenome-assembled genomes encoding full-length rRNA genes using long-read sequencing.</title>
        <authorList>
            <person name="Singleton C.M."/>
            <person name="Petriglieri F."/>
            <person name="Kristensen J.M."/>
            <person name="Kirkegaard R.H."/>
            <person name="Michaelsen T.Y."/>
            <person name="Andersen M.H."/>
            <person name="Karst S.M."/>
            <person name="Dueholm M.S."/>
            <person name="Nielsen P.H."/>
            <person name="Albertsen M."/>
        </authorList>
    </citation>
    <scope>NUCLEOTIDE SEQUENCE [LARGE SCALE GENOMIC DNA]</scope>
    <source>
        <strain evidence="1">Fred_18-Q3-R57-64_BAT3C.720</strain>
    </source>
</reference>
<name>A0A935TAD4_9PROT</name>
<dbReference type="AlphaFoldDB" id="A0A935TAD4"/>
<dbReference type="Proteomes" id="UP000706151">
    <property type="component" value="Unassembled WGS sequence"/>
</dbReference>
<comment type="caution">
    <text evidence="1">The sequence shown here is derived from an EMBL/GenBank/DDBJ whole genome shotgun (WGS) entry which is preliminary data.</text>
</comment>
<dbReference type="EMBL" id="JADJOT010000007">
    <property type="protein sequence ID" value="MBK7953777.1"/>
    <property type="molecule type" value="Genomic_DNA"/>
</dbReference>
<gene>
    <name evidence="1" type="ORF">IPK02_07365</name>
</gene>
<organism evidence="1 2">
    <name type="scientific">Candidatus Accumulibacter affinis</name>
    <dbReference type="NCBI Taxonomy" id="2954384"/>
    <lineage>
        <taxon>Bacteria</taxon>
        <taxon>Pseudomonadati</taxon>
        <taxon>Pseudomonadota</taxon>
        <taxon>Betaproteobacteria</taxon>
        <taxon>Candidatus Accumulibacter</taxon>
    </lineage>
</organism>
<accession>A0A935TAD4</accession>
<protein>
    <submittedName>
        <fullName evidence="1">Uncharacterized protein</fullName>
    </submittedName>
</protein>
<proteinExistence type="predicted"/>
<evidence type="ECO:0000313" key="2">
    <source>
        <dbReference type="Proteomes" id="UP000706151"/>
    </source>
</evidence>